<organism evidence="15 16">
    <name type="scientific">Peiella sedimenti</name>
    <dbReference type="NCBI Taxonomy" id="3061083"/>
    <lineage>
        <taxon>Bacteria</taxon>
        <taxon>Pseudomonadati</taxon>
        <taxon>Pseudomonadota</taxon>
        <taxon>Alphaproteobacteria</taxon>
        <taxon>Caulobacterales</taxon>
        <taxon>Caulobacteraceae</taxon>
        <taxon>Peiella</taxon>
    </lineage>
</organism>
<evidence type="ECO:0000256" key="6">
    <source>
        <dbReference type="ARBA" id="ARBA00022692"/>
    </source>
</evidence>
<evidence type="ECO:0000256" key="3">
    <source>
        <dbReference type="ARBA" id="ARBA00021622"/>
    </source>
</evidence>
<evidence type="ECO:0000256" key="11">
    <source>
        <dbReference type="ARBA" id="ARBA00023225"/>
    </source>
</evidence>
<evidence type="ECO:0000256" key="2">
    <source>
        <dbReference type="ARBA" id="ARBA00010690"/>
    </source>
</evidence>
<sequence length="359" mass="38875">MAEDPESKTEEATPRKLEEARKKGDVAKSPDVSSWLSLAGATAVIGLGGPFFVTQMAEGMMPFIASPHAFVGALSSGAGPELTLQTIWPVLPFLAAIAGATILGGAGGSLIQSGLLWTTEKLKPDLKRLNPIEGFKRLFGIDGQVQFLKTLLKLIATLGIAWWALEPYAADLPNLAAMDPAAQLPFAQEVFIRLIAAVLVLLGVLAGADWLWQRFRFAKKMRMSREELKEDFKQSEGDPHVKARLKQIRAERSRKRMMANVPKATVVITNPTHYAVALRYEPGEDAAPVCVAKGVDTLALKIREVAAAHGVPLVEDVPLARALYAAIDVDETIPRQHFEAVAKIIGFVFARKQGRRAGG</sequence>
<evidence type="ECO:0000256" key="9">
    <source>
        <dbReference type="ARBA" id="ARBA00022989"/>
    </source>
</evidence>
<dbReference type="InterPro" id="IPR006135">
    <property type="entry name" value="T3SS_substrate_exporter"/>
</dbReference>
<comment type="subcellular location">
    <subcellularLocation>
        <location evidence="1">Cell membrane</location>
        <topology evidence="1">Multi-pass membrane protein</topology>
    </subcellularLocation>
</comment>
<keyword evidence="11 13" id="KW-1006">Bacterial flagellum protein export</keyword>
<dbReference type="InterPro" id="IPR006136">
    <property type="entry name" value="FlhB"/>
</dbReference>
<evidence type="ECO:0000256" key="5">
    <source>
        <dbReference type="ARBA" id="ARBA00022475"/>
    </source>
</evidence>
<dbReference type="EMBL" id="JAUKTR010000003">
    <property type="protein sequence ID" value="MDO1559229.1"/>
    <property type="molecule type" value="Genomic_DNA"/>
</dbReference>
<keyword evidence="10 13" id="KW-0472">Membrane</keyword>
<keyword evidence="5 13" id="KW-1003">Cell membrane</keyword>
<comment type="similarity">
    <text evidence="2 13">Belongs to the type III secretion exporter family.</text>
</comment>
<accession>A0ABT8SKZ2</accession>
<keyword evidence="9 13" id="KW-1133">Transmembrane helix</keyword>
<keyword evidence="16" id="KW-1185">Reference proteome</keyword>
<evidence type="ECO:0000256" key="10">
    <source>
        <dbReference type="ARBA" id="ARBA00023136"/>
    </source>
</evidence>
<keyword evidence="4 13" id="KW-0813">Transport</keyword>
<evidence type="ECO:0000256" key="8">
    <source>
        <dbReference type="ARBA" id="ARBA00022927"/>
    </source>
</evidence>
<keyword evidence="15" id="KW-0966">Cell projection</keyword>
<keyword evidence="7 13" id="KW-1005">Bacterial flagellum biogenesis</keyword>
<evidence type="ECO:0000256" key="4">
    <source>
        <dbReference type="ARBA" id="ARBA00022448"/>
    </source>
</evidence>
<keyword evidence="8 13" id="KW-0653">Protein transport</keyword>
<reference evidence="15" key="1">
    <citation type="submission" date="2023-07" db="EMBL/GenBank/DDBJ databases">
        <title>Brevundimonas soil sp. nov., isolated from the soil of chemical plant.</title>
        <authorList>
            <person name="Wu N."/>
        </authorList>
    </citation>
    <scope>NUCLEOTIDE SEQUENCE</scope>
    <source>
        <strain evidence="15">XZ-24</strain>
    </source>
</reference>
<dbReference type="InterPro" id="IPR029025">
    <property type="entry name" value="T3SS_substrate_exporter_C"/>
</dbReference>
<gene>
    <name evidence="13 15" type="primary">flhB</name>
    <name evidence="15" type="ORF">Q0812_07285</name>
</gene>
<feature type="transmembrane region" description="Helical" evidence="13">
    <location>
        <begin position="190"/>
        <end position="212"/>
    </location>
</feature>
<evidence type="ECO:0000256" key="12">
    <source>
        <dbReference type="ARBA" id="ARBA00025078"/>
    </source>
</evidence>
<evidence type="ECO:0000256" key="13">
    <source>
        <dbReference type="RuleBase" id="RU364091"/>
    </source>
</evidence>
<keyword evidence="15" id="KW-0282">Flagellum</keyword>
<evidence type="ECO:0000256" key="14">
    <source>
        <dbReference type="SAM" id="MobiDB-lite"/>
    </source>
</evidence>
<feature type="region of interest" description="Disordered" evidence="14">
    <location>
        <begin position="1"/>
        <end position="25"/>
    </location>
</feature>
<feature type="transmembrane region" description="Helical" evidence="13">
    <location>
        <begin position="151"/>
        <end position="170"/>
    </location>
</feature>
<dbReference type="PANTHER" id="PTHR30531">
    <property type="entry name" value="FLAGELLAR BIOSYNTHETIC PROTEIN FLHB"/>
    <property type="match status" value="1"/>
</dbReference>
<dbReference type="Pfam" id="PF01312">
    <property type="entry name" value="Bac_export_2"/>
    <property type="match status" value="1"/>
</dbReference>
<evidence type="ECO:0000256" key="1">
    <source>
        <dbReference type="ARBA" id="ARBA00004651"/>
    </source>
</evidence>
<keyword evidence="6 13" id="KW-0812">Transmembrane</keyword>
<evidence type="ECO:0000256" key="7">
    <source>
        <dbReference type="ARBA" id="ARBA00022795"/>
    </source>
</evidence>
<protein>
    <recommendedName>
        <fullName evidence="3 13">Flagellar biosynthetic protein FlhB</fullName>
    </recommendedName>
</protein>
<feature type="transmembrane region" description="Helical" evidence="13">
    <location>
        <begin position="90"/>
        <end position="118"/>
    </location>
</feature>
<feature type="transmembrane region" description="Helical" evidence="13">
    <location>
        <begin position="32"/>
        <end position="53"/>
    </location>
</feature>
<dbReference type="RefSeq" id="WP_302109665.1">
    <property type="nucleotide sequence ID" value="NZ_JAUKTR010000003.1"/>
</dbReference>
<dbReference type="PANTHER" id="PTHR30531:SF12">
    <property type="entry name" value="FLAGELLAR BIOSYNTHETIC PROTEIN FLHB"/>
    <property type="match status" value="1"/>
</dbReference>
<dbReference type="PRINTS" id="PR00950">
    <property type="entry name" value="TYPE3IMSPROT"/>
</dbReference>
<dbReference type="Gene3D" id="3.40.1690.10">
    <property type="entry name" value="secretion proteins EscU"/>
    <property type="match status" value="1"/>
</dbReference>
<evidence type="ECO:0000313" key="15">
    <source>
        <dbReference type="EMBL" id="MDO1559229.1"/>
    </source>
</evidence>
<comment type="caution">
    <text evidence="15">The sequence shown here is derived from an EMBL/GenBank/DDBJ whole genome shotgun (WGS) entry which is preliminary data.</text>
</comment>
<dbReference type="Proteomes" id="UP001169063">
    <property type="component" value="Unassembled WGS sequence"/>
</dbReference>
<keyword evidence="15" id="KW-0969">Cilium</keyword>
<name>A0ABT8SKZ2_9CAUL</name>
<evidence type="ECO:0000313" key="16">
    <source>
        <dbReference type="Proteomes" id="UP001169063"/>
    </source>
</evidence>
<dbReference type="Gene3D" id="6.10.250.2080">
    <property type="match status" value="1"/>
</dbReference>
<comment type="function">
    <text evidence="12 13">Required for formation of the rod structure in the basal body of the flagellar apparatus. Together with FliI and FliH, may constitute the export apparatus of flagellin.</text>
</comment>
<dbReference type="SUPFAM" id="SSF160544">
    <property type="entry name" value="EscU C-terminal domain-like"/>
    <property type="match status" value="1"/>
</dbReference>
<proteinExistence type="inferred from homology"/>
<dbReference type="NCBIfam" id="TIGR00328">
    <property type="entry name" value="flhB"/>
    <property type="match status" value="1"/>
</dbReference>